<proteinExistence type="inferred from homology"/>
<sequence>MQTAKNAAASVKETAANVAASAKSGMEKTKATLQEKGERMTAHDPTQKEMATEKKEARKDQAEYEKQVERDQNAVQRQAVEATGTHSYSTTGATGHPMGSHQMSALPGHGTGQPAGDVVEGVVGSHPIGRNTGTGQSVAGNNPRTGGGAGGYGTGGAYR</sequence>
<name>A0A9R1VN67_LACSA</name>
<reference evidence="3 4" key="1">
    <citation type="journal article" date="2017" name="Nat. Commun.">
        <title>Genome assembly with in vitro proximity ligation data and whole-genome triplication in lettuce.</title>
        <authorList>
            <person name="Reyes-Chin-Wo S."/>
            <person name="Wang Z."/>
            <person name="Yang X."/>
            <person name="Kozik A."/>
            <person name="Arikit S."/>
            <person name="Song C."/>
            <person name="Xia L."/>
            <person name="Froenicke L."/>
            <person name="Lavelle D.O."/>
            <person name="Truco M.J."/>
            <person name="Xia R."/>
            <person name="Zhu S."/>
            <person name="Xu C."/>
            <person name="Xu H."/>
            <person name="Xu X."/>
            <person name="Cox K."/>
            <person name="Korf I."/>
            <person name="Meyers B.C."/>
            <person name="Michelmore R.W."/>
        </authorList>
    </citation>
    <scope>NUCLEOTIDE SEQUENCE [LARGE SCALE GENOMIC DNA]</scope>
    <source>
        <strain evidence="4">cv. Salinas</strain>
        <tissue evidence="3">Seedlings</tissue>
    </source>
</reference>
<dbReference type="InterPro" id="IPR005513">
    <property type="entry name" value="LEA_1"/>
</dbReference>
<dbReference type="Proteomes" id="UP000235145">
    <property type="component" value="Unassembled WGS sequence"/>
</dbReference>
<feature type="compositionally biased region" description="Polar residues" evidence="2">
    <location>
        <begin position="131"/>
        <end position="144"/>
    </location>
</feature>
<dbReference type="Gramene" id="rna-gnl|WGS:NBSK|LSAT_5X146120_mrna">
    <property type="protein sequence ID" value="cds-PLY65656.1"/>
    <property type="gene ID" value="gene-LSAT_5X146120"/>
</dbReference>
<evidence type="ECO:0000256" key="1">
    <source>
        <dbReference type="ARBA" id="ARBA00010975"/>
    </source>
</evidence>
<comment type="caution">
    <text evidence="3">The sequence shown here is derived from an EMBL/GenBank/DDBJ whole genome shotgun (WGS) entry which is preliminary data.</text>
</comment>
<dbReference type="GO" id="GO:0009793">
    <property type="term" value="P:embryo development ending in seed dormancy"/>
    <property type="evidence" value="ECO:0007669"/>
    <property type="project" value="InterPro"/>
</dbReference>
<dbReference type="EMBL" id="NBSK02000005">
    <property type="protein sequence ID" value="KAJ0208394.1"/>
    <property type="molecule type" value="Genomic_DNA"/>
</dbReference>
<dbReference type="OrthoDB" id="758082at2759"/>
<evidence type="ECO:0000313" key="3">
    <source>
        <dbReference type="EMBL" id="KAJ0208394.1"/>
    </source>
</evidence>
<comment type="similarity">
    <text evidence="1">Belongs to the LEA type 1 family.</text>
</comment>
<feature type="compositionally biased region" description="Polar residues" evidence="2">
    <location>
        <begin position="84"/>
        <end position="93"/>
    </location>
</feature>
<dbReference type="PANTHER" id="PTHR33493">
    <property type="entry name" value="LATE EMBRYOGENESIS ABUNDANT PROTEIN 6-RELATED"/>
    <property type="match status" value="1"/>
</dbReference>
<evidence type="ECO:0000256" key="2">
    <source>
        <dbReference type="SAM" id="MobiDB-lite"/>
    </source>
</evidence>
<feature type="region of interest" description="Disordered" evidence="2">
    <location>
        <begin position="1"/>
        <end position="159"/>
    </location>
</feature>
<keyword evidence="4" id="KW-1185">Reference proteome</keyword>
<protein>
    <submittedName>
        <fullName evidence="3">Uncharacterized protein</fullName>
    </submittedName>
</protein>
<organism evidence="3 4">
    <name type="scientific">Lactuca sativa</name>
    <name type="common">Garden lettuce</name>
    <dbReference type="NCBI Taxonomy" id="4236"/>
    <lineage>
        <taxon>Eukaryota</taxon>
        <taxon>Viridiplantae</taxon>
        <taxon>Streptophyta</taxon>
        <taxon>Embryophyta</taxon>
        <taxon>Tracheophyta</taxon>
        <taxon>Spermatophyta</taxon>
        <taxon>Magnoliopsida</taxon>
        <taxon>eudicotyledons</taxon>
        <taxon>Gunneridae</taxon>
        <taxon>Pentapetalae</taxon>
        <taxon>asterids</taxon>
        <taxon>campanulids</taxon>
        <taxon>Asterales</taxon>
        <taxon>Asteraceae</taxon>
        <taxon>Cichorioideae</taxon>
        <taxon>Cichorieae</taxon>
        <taxon>Lactucinae</taxon>
        <taxon>Lactuca</taxon>
    </lineage>
</organism>
<accession>A0A9R1VN67</accession>
<gene>
    <name evidence="3" type="ORF">LSAT_V11C500280900</name>
</gene>
<feature type="compositionally biased region" description="Basic and acidic residues" evidence="2">
    <location>
        <begin position="25"/>
        <end position="72"/>
    </location>
</feature>
<evidence type="ECO:0000313" key="4">
    <source>
        <dbReference type="Proteomes" id="UP000235145"/>
    </source>
</evidence>
<feature type="compositionally biased region" description="Gly residues" evidence="2">
    <location>
        <begin position="145"/>
        <end position="159"/>
    </location>
</feature>
<dbReference type="Pfam" id="PF03760">
    <property type="entry name" value="LEA_1"/>
    <property type="match status" value="1"/>
</dbReference>
<dbReference type="AlphaFoldDB" id="A0A9R1VN67"/>
<dbReference type="PANTHER" id="PTHR33493:SF24">
    <property type="entry name" value="18 KDA SEED MATURATION PROTEIN-LIKE"/>
    <property type="match status" value="1"/>
</dbReference>